<name>A0A8X6ST49_TRICX</name>
<dbReference type="Proteomes" id="UP000887159">
    <property type="component" value="Unassembled WGS sequence"/>
</dbReference>
<comment type="caution">
    <text evidence="1">The sequence shown here is derived from an EMBL/GenBank/DDBJ whole genome shotgun (WGS) entry which is preliminary data.</text>
</comment>
<reference evidence="1" key="1">
    <citation type="submission" date="2020-08" db="EMBL/GenBank/DDBJ databases">
        <title>Multicomponent nature underlies the extraordinary mechanical properties of spider dragline silk.</title>
        <authorList>
            <person name="Kono N."/>
            <person name="Nakamura H."/>
            <person name="Mori M."/>
            <person name="Yoshida Y."/>
            <person name="Ohtoshi R."/>
            <person name="Malay A.D."/>
            <person name="Moran D.A.P."/>
            <person name="Tomita M."/>
            <person name="Numata K."/>
            <person name="Arakawa K."/>
        </authorList>
    </citation>
    <scope>NUCLEOTIDE SEQUENCE</scope>
</reference>
<accession>A0A8X6ST49</accession>
<dbReference type="EMBL" id="BMAU01021346">
    <property type="protein sequence ID" value="GFY17776.1"/>
    <property type="molecule type" value="Genomic_DNA"/>
</dbReference>
<keyword evidence="2" id="KW-1185">Reference proteome</keyword>
<dbReference type="AlphaFoldDB" id="A0A8X6ST49"/>
<sequence>MGDGILKGEFVNPGDFDQDNGTKLLNYCISIGPEQVTDYVRNRDFNPLMVMNELSSQSSSASECAQTNSARVQDFDRNGYKRVLLA</sequence>
<protein>
    <submittedName>
        <fullName evidence="1">Uncharacterized protein</fullName>
    </submittedName>
</protein>
<organism evidence="1 2">
    <name type="scientific">Trichonephila clavipes</name>
    <name type="common">Golden silk orbweaver</name>
    <name type="synonym">Nephila clavipes</name>
    <dbReference type="NCBI Taxonomy" id="2585209"/>
    <lineage>
        <taxon>Eukaryota</taxon>
        <taxon>Metazoa</taxon>
        <taxon>Ecdysozoa</taxon>
        <taxon>Arthropoda</taxon>
        <taxon>Chelicerata</taxon>
        <taxon>Arachnida</taxon>
        <taxon>Araneae</taxon>
        <taxon>Araneomorphae</taxon>
        <taxon>Entelegynae</taxon>
        <taxon>Araneoidea</taxon>
        <taxon>Nephilidae</taxon>
        <taxon>Trichonephila</taxon>
    </lineage>
</organism>
<evidence type="ECO:0000313" key="1">
    <source>
        <dbReference type="EMBL" id="GFY17776.1"/>
    </source>
</evidence>
<proteinExistence type="predicted"/>
<evidence type="ECO:0000313" key="2">
    <source>
        <dbReference type="Proteomes" id="UP000887159"/>
    </source>
</evidence>
<gene>
    <name evidence="1" type="ORF">TNCV_1075111</name>
</gene>